<name>A0ABW9Y6H9_9RHOB</name>
<keyword evidence="3 7" id="KW-0997">Cell inner membrane</keyword>
<dbReference type="RefSeq" id="WP_161767136.1">
    <property type="nucleotide sequence ID" value="NZ_JAAATW010000002.1"/>
</dbReference>
<feature type="transmembrane region" description="Helical" evidence="9">
    <location>
        <begin position="201"/>
        <end position="222"/>
    </location>
</feature>
<sequence>MDAALLGQLMAAGLFLLIILVLMTGYIVAFTLGGLAILVGFAGIAVGAFDQSLFAALPNRFWGVITNPVLVAVPLFVFMGVVLERSGIAESLLTTMGQLFGSLRGGLALSVVLVGALLAAATGVVGATVVTMGLLSLPAMMRAGYDPKLATGTICAAGTLGQIIPPSTVLIFLADILQGANSAAQLSLGNFAPDTVSVGDLFAGAILPSLVLVAAFILYIVWKAIFHPETCPPVAMTPAEKAGLGLRIVGALIPPLLLIVSVLGSIVTGVATPTESASVGAVGALFLAAVKLFADAYLGAEGDPKRDIRLFWFWLVAIAVLGATAFAFGAAGLLNTMLGLLAVALIVILARGDLRRSYLQTLFYSSKSTMSITSMVFIILLGATAFALVFTQLGGSAMVQGFLENMPGGQFGALFVVFFIIFILGFFLDTFEIIFIVIPITAPVLLIMGVDPIWLGVMIGLLLQTSFLTPPFGFSLFYLRGVAPRTITTPMIYRGVIPFIVIQLLALAVLWIFPDLATWLPNELFRSDAPGTEGAPPPPPSFDEGGGEDEFL</sequence>
<feature type="transmembrane region" description="Helical" evidence="9">
    <location>
        <begin position="9"/>
        <end position="29"/>
    </location>
</feature>
<dbReference type="Pfam" id="PF06808">
    <property type="entry name" value="DctM"/>
    <property type="match status" value="2"/>
</dbReference>
<feature type="transmembrane region" description="Helical" evidence="9">
    <location>
        <begin position="149"/>
        <end position="174"/>
    </location>
</feature>
<feature type="transmembrane region" description="Helical" evidence="9">
    <location>
        <begin position="108"/>
        <end position="137"/>
    </location>
</feature>
<comment type="function">
    <text evidence="7">Part of the tripartite ATP-independent periplasmic (TRAP) transport system.</text>
</comment>
<evidence type="ECO:0000256" key="9">
    <source>
        <dbReference type="SAM" id="Phobius"/>
    </source>
</evidence>
<accession>A0ABW9Y6H9</accession>
<evidence type="ECO:0000256" key="7">
    <source>
        <dbReference type="RuleBase" id="RU369079"/>
    </source>
</evidence>
<comment type="caution">
    <text evidence="11">The sequence shown here is derived from an EMBL/GenBank/DDBJ whole genome shotgun (WGS) entry which is preliminary data.</text>
</comment>
<feature type="transmembrane region" description="Helical" evidence="9">
    <location>
        <begin position="433"/>
        <end position="450"/>
    </location>
</feature>
<evidence type="ECO:0000313" key="12">
    <source>
        <dbReference type="Proteomes" id="UP001517376"/>
    </source>
</evidence>
<feature type="transmembrane region" description="Helical" evidence="9">
    <location>
        <begin position="456"/>
        <end position="479"/>
    </location>
</feature>
<comment type="subcellular location">
    <subcellularLocation>
        <location evidence="1 7">Cell inner membrane</location>
        <topology evidence="1 7">Multi-pass membrane protein</topology>
    </subcellularLocation>
</comment>
<feature type="domain" description="TRAP C4-dicarboxylate transport system permease DctM subunit" evidence="10">
    <location>
        <begin position="316"/>
        <end position="515"/>
    </location>
</feature>
<evidence type="ECO:0000259" key="10">
    <source>
        <dbReference type="Pfam" id="PF06808"/>
    </source>
</evidence>
<evidence type="ECO:0000256" key="1">
    <source>
        <dbReference type="ARBA" id="ARBA00004429"/>
    </source>
</evidence>
<evidence type="ECO:0000256" key="2">
    <source>
        <dbReference type="ARBA" id="ARBA00022475"/>
    </source>
</evidence>
<evidence type="ECO:0000256" key="6">
    <source>
        <dbReference type="ARBA" id="ARBA00023136"/>
    </source>
</evidence>
<dbReference type="Proteomes" id="UP001517376">
    <property type="component" value="Unassembled WGS sequence"/>
</dbReference>
<dbReference type="InterPro" id="IPR010656">
    <property type="entry name" value="DctM"/>
</dbReference>
<dbReference type="PANTHER" id="PTHR33362:SF7">
    <property type="entry name" value="SLL1103 PROTEIN"/>
    <property type="match status" value="1"/>
</dbReference>
<proteinExistence type="predicted"/>
<feature type="transmembrane region" description="Helical" evidence="9">
    <location>
        <begin position="491"/>
        <end position="513"/>
    </location>
</feature>
<protein>
    <submittedName>
        <fullName evidence="11">TRAP transporter large permease subunit</fullName>
    </submittedName>
</protein>
<feature type="transmembrane region" description="Helical" evidence="9">
    <location>
        <begin position="69"/>
        <end position="88"/>
    </location>
</feature>
<gene>
    <name evidence="11" type="ORF">GU920_11440</name>
</gene>
<keyword evidence="7" id="KW-0813">Transport</keyword>
<evidence type="ECO:0000256" key="8">
    <source>
        <dbReference type="SAM" id="MobiDB-lite"/>
    </source>
</evidence>
<feature type="transmembrane region" description="Helical" evidence="9">
    <location>
        <begin position="243"/>
        <end position="267"/>
    </location>
</feature>
<dbReference type="InterPro" id="IPR004681">
    <property type="entry name" value="TRAP_DctM"/>
</dbReference>
<feature type="transmembrane region" description="Helical" evidence="9">
    <location>
        <begin position="411"/>
        <end position="428"/>
    </location>
</feature>
<keyword evidence="12" id="KW-1185">Reference proteome</keyword>
<feature type="transmembrane region" description="Helical" evidence="9">
    <location>
        <begin position="310"/>
        <end position="331"/>
    </location>
</feature>
<evidence type="ECO:0000313" key="11">
    <source>
        <dbReference type="EMBL" id="NBE08151.1"/>
    </source>
</evidence>
<keyword evidence="5 9" id="KW-1133">Transmembrane helix</keyword>
<dbReference type="EMBL" id="JAAATW010000002">
    <property type="protein sequence ID" value="NBE08151.1"/>
    <property type="molecule type" value="Genomic_DNA"/>
</dbReference>
<evidence type="ECO:0000256" key="3">
    <source>
        <dbReference type="ARBA" id="ARBA00022519"/>
    </source>
</evidence>
<feature type="transmembrane region" description="Helical" evidence="9">
    <location>
        <begin position="35"/>
        <end position="57"/>
    </location>
</feature>
<evidence type="ECO:0000256" key="4">
    <source>
        <dbReference type="ARBA" id="ARBA00022692"/>
    </source>
</evidence>
<feature type="domain" description="TRAP C4-dicarboxylate transport system permease DctM subunit" evidence="10">
    <location>
        <begin position="16"/>
        <end position="295"/>
    </location>
</feature>
<feature type="transmembrane region" description="Helical" evidence="9">
    <location>
        <begin position="279"/>
        <end position="298"/>
    </location>
</feature>
<reference evidence="12" key="1">
    <citation type="submission" date="2020-01" db="EMBL/GenBank/DDBJ databases">
        <title>Sphingomonas sp. strain CSW-10.</title>
        <authorList>
            <person name="Chen W.-M."/>
        </authorList>
    </citation>
    <scope>NUCLEOTIDE SEQUENCE [LARGE SCALE GENOMIC DNA]</scope>
    <source>
        <strain evidence="12">CCP-1</strain>
    </source>
</reference>
<feature type="transmembrane region" description="Helical" evidence="9">
    <location>
        <begin position="337"/>
        <end position="354"/>
    </location>
</feature>
<feature type="transmembrane region" description="Helical" evidence="9">
    <location>
        <begin position="375"/>
        <end position="399"/>
    </location>
</feature>
<keyword evidence="6 9" id="KW-0472">Membrane</keyword>
<evidence type="ECO:0000256" key="5">
    <source>
        <dbReference type="ARBA" id="ARBA00022989"/>
    </source>
</evidence>
<organism evidence="11 12">
    <name type="scientific">Paragemmobacter ruber</name>
    <dbReference type="NCBI Taxonomy" id="1985673"/>
    <lineage>
        <taxon>Bacteria</taxon>
        <taxon>Pseudomonadati</taxon>
        <taxon>Pseudomonadota</taxon>
        <taxon>Alphaproteobacteria</taxon>
        <taxon>Rhodobacterales</taxon>
        <taxon>Paracoccaceae</taxon>
        <taxon>Paragemmobacter</taxon>
    </lineage>
</organism>
<keyword evidence="4 9" id="KW-0812">Transmembrane</keyword>
<keyword evidence="2" id="KW-1003">Cell membrane</keyword>
<dbReference type="PANTHER" id="PTHR33362">
    <property type="entry name" value="SIALIC ACID TRAP TRANSPORTER PERMEASE PROTEIN SIAT-RELATED"/>
    <property type="match status" value="1"/>
</dbReference>
<feature type="region of interest" description="Disordered" evidence="8">
    <location>
        <begin position="530"/>
        <end position="552"/>
    </location>
</feature>